<gene>
    <name evidence="1" type="ORF">EB796_025289</name>
</gene>
<dbReference type="EMBL" id="VXIV02003545">
    <property type="protein sequence ID" value="KAF6016405.1"/>
    <property type="molecule type" value="Genomic_DNA"/>
</dbReference>
<keyword evidence="2" id="KW-1185">Reference proteome</keyword>
<evidence type="ECO:0000313" key="2">
    <source>
        <dbReference type="Proteomes" id="UP000593567"/>
    </source>
</evidence>
<name>A0A7J7IRF0_BUGNE</name>
<sequence length="100" mass="11755">MLCVSVCWQFDRENLIQTFIIKLSRFSHSIQSSPEIESVECMNEWSQMKCNTKVYYTANSDDVTGLCGHLPQVQVQHLRLIADWLPELYHHLAAFLQYYI</sequence>
<dbReference type="Proteomes" id="UP000593567">
    <property type="component" value="Unassembled WGS sequence"/>
</dbReference>
<proteinExistence type="predicted"/>
<protein>
    <submittedName>
        <fullName evidence="1">Uncharacterized protein</fullName>
    </submittedName>
</protein>
<accession>A0A7J7IRF0</accession>
<organism evidence="1 2">
    <name type="scientific">Bugula neritina</name>
    <name type="common">Brown bryozoan</name>
    <name type="synonym">Sertularia neritina</name>
    <dbReference type="NCBI Taxonomy" id="10212"/>
    <lineage>
        <taxon>Eukaryota</taxon>
        <taxon>Metazoa</taxon>
        <taxon>Spiralia</taxon>
        <taxon>Lophotrochozoa</taxon>
        <taxon>Bryozoa</taxon>
        <taxon>Gymnolaemata</taxon>
        <taxon>Cheilostomatida</taxon>
        <taxon>Flustrina</taxon>
        <taxon>Buguloidea</taxon>
        <taxon>Bugulidae</taxon>
        <taxon>Bugula</taxon>
    </lineage>
</organism>
<dbReference type="AlphaFoldDB" id="A0A7J7IRF0"/>
<evidence type="ECO:0000313" key="1">
    <source>
        <dbReference type="EMBL" id="KAF6016405.1"/>
    </source>
</evidence>
<reference evidence="1" key="1">
    <citation type="submission" date="2020-06" db="EMBL/GenBank/DDBJ databases">
        <title>Draft genome of Bugula neritina, a colonial animal packing powerful symbionts and potential medicines.</title>
        <authorList>
            <person name="Rayko M."/>
        </authorList>
    </citation>
    <scope>NUCLEOTIDE SEQUENCE [LARGE SCALE GENOMIC DNA]</scope>
    <source>
        <strain evidence="1">Kwan_BN1</strain>
    </source>
</reference>
<comment type="caution">
    <text evidence="1">The sequence shown here is derived from an EMBL/GenBank/DDBJ whole genome shotgun (WGS) entry which is preliminary data.</text>
</comment>